<evidence type="ECO:0000313" key="4">
    <source>
        <dbReference type="Proteomes" id="UP001500752"/>
    </source>
</evidence>
<reference evidence="4" key="1">
    <citation type="journal article" date="2019" name="Int. J. Syst. Evol. Microbiol.">
        <title>The Global Catalogue of Microorganisms (GCM) 10K type strain sequencing project: providing services to taxonomists for standard genome sequencing and annotation.</title>
        <authorList>
            <consortium name="The Broad Institute Genomics Platform"/>
            <consortium name="The Broad Institute Genome Sequencing Center for Infectious Disease"/>
            <person name="Wu L."/>
            <person name="Ma J."/>
        </authorList>
    </citation>
    <scope>NUCLEOTIDE SEQUENCE [LARGE SCALE GENOMIC DNA]</scope>
    <source>
        <strain evidence="4">JCM 30742</strain>
    </source>
</reference>
<gene>
    <name evidence="3" type="ORF">GCM10023081_29320</name>
</gene>
<sequence length="152" mass="15549">MTSQPSSAAPAGSTPLPPKSNATKTPAGQGKGSTTIAESVVAKIAGIAARQVPGVYALGGGVARAMGQIRDVVSQHDMAQGVSVEVGHTQAAVDVILVVDYPYPLQDVAGQVRDAIYDSVETLVGLEVTEVNISIADIRIPSDDQSESPRVS</sequence>
<dbReference type="PANTHER" id="PTHR34297">
    <property type="entry name" value="HYPOTHETICAL CYTOSOLIC PROTEIN-RELATED"/>
    <property type="match status" value="1"/>
</dbReference>
<dbReference type="EMBL" id="BAABEO010000019">
    <property type="protein sequence ID" value="GAA3689975.1"/>
    <property type="molecule type" value="Genomic_DNA"/>
</dbReference>
<evidence type="ECO:0000313" key="3">
    <source>
        <dbReference type="EMBL" id="GAA3689975.1"/>
    </source>
</evidence>
<keyword evidence="4" id="KW-1185">Reference proteome</keyword>
<evidence type="ECO:0000256" key="2">
    <source>
        <dbReference type="SAM" id="MobiDB-lite"/>
    </source>
</evidence>
<proteinExistence type="inferred from homology"/>
<feature type="region of interest" description="Disordered" evidence="2">
    <location>
        <begin position="1"/>
        <end position="32"/>
    </location>
</feature>
<name>A0ABP7CKI3_9MICC</name>
<protein>
    <submittedName>
        <fullName evidence="3">Asp23/Gls24 family envelope stress response protein</fullName>
    </submittedName>
</protein>
<dbReference type="Proteomes" id="UP001500752">
    <property type="component" value="Unassembled WGS sequence"/>
</dbReference>
<dbReference type="RefSeq" id="WP_345151810.1">
    <property type="nucleotide sequence ID" value="NZ_BAABEO010000019.1"/>
</dbReference>
<organism evidence="3 4">
    <name type="scientific">Arthrobacter ginkgonis</name>
    <dbReference type="NCBI Taxonomy" id="1630594"/>
    <lineage>
        <taxon>Bacteria</taxon>
        <taxon>Bacillati</taxon>
        <taxon>Actinomycetota</taxon>
        <taxon>Actinomycetes</taxon>
        <taxon>Micrococcales</taxon>
        <taxon>Micrococcaceae</taxon>
        <taxon>Arthrobacter</taxon>
    </lineage>
</organism>
<evidence type="ECO:0000256" key="1">
    <source>
        <dbReference type="ARBA" id="ARBA00005721"/>
    </source>
</evidence>
<dbReference type="InterPro" id="IPR005531">
    <property type="entry name" value="Asp23"/>
</dbReference>
<comment type="caution">
    <text evidence="3">The sequence shown here is derived from an EMBL/GenBank/DDBJ whole genome shotgun (WGS) entry which is preliminary data.</text>
</comment>
<feature type="compositionally biased region" description="Polar residues" evidence="2">
    <location>
        <begin position="20"/>
        <end position="32"/>
    </location>
</feature>
<dbReference type="PANTHER" id="PTHR34297:SF3">
    <property type="entry name" value="ALKALINE SHOCK PROTEIN 23"/>
    <property type="match status" value="1"/>
</dbReference>
<dbReference type="Pfam" id="PF03780">
    <property type="entry name" value="Asp23"/>
    <property type="match status" value="1"/>
</dbReference>
<comment type="similarity">
    <text evidence="1">Belongs to the asp23 family.</text>
</comment>
<accession>A0ABP7CKI3</accession>